<dbReference type="PRINTS" id="PR01705">
    <property type="entry name" value="TSP1REPEAT"/>
</dbReference>
<dbReference type="Gene3D" id="2.10.25.10">
    <property type="entry name" value="Laminin"/>
    <property type="match status" value="3"/>
</dbReference>
<evidence type="ECO:0000313" key="9">
    <source>
        <dbReference type="EMBL" id="QGN01375.1"/>
    </source>
</evidence>
<dbReference type="PROSITE" id="PS50092">
    <property type="entry name" value="TSP1"/>
    <property type="match status" value="25"/>
</dbReference>
<dbReference type="PANTHER" id="PTHR22906:SF21">
    <property type="entry name" value="SEMA DOMAIN-CONTAINING PROTEIN"/>
    <property type="match status" value="1"/>
</dbReference>
<feature type="chain" id="PRO_5024963275" evidence="7">
    <location>
        <begin position="26"/>
        <end position="1702"/>
    </location>
</feature>
<evidence type="ECO:0000256" key="2">
    <source>
        <dbReference type="ARBA" id="ARBA00022737"/>
    </source>
</evidence>
<dbReference type="PANTHER" id="PTHR22906">
    <property type="entry name" value="PROPERDIN"/>
    <property type="match status" value="1"/>
</dbReference>
<keyword evidence="1 7" id="KW-0732">Signal</keyword>
<dbReference type="FunFam" id="2.20.100.10:FF:000001">
    <property type="entry name" value="semaphorin-5A isoform X1"/>
    <property type="match status" value="17"/>
</dbReference>
<reference evidence="9" key="1">
    <citation type="journal article" date="2019" name="Genes (Basel)">
        <title>Identification and Description of the Key Molecular Components of the Egg Strings of the Salmon Louse (Lepeophtheirus salmonis).</title>
        <authorList>
            <person name="Borchel A."/>
            <person name="Kongshaug H."/>
            <person name="Nilsen F."/>
        </authorList>
    </citation>
    <scope>NUCLEOTIDE SEQUENCE</scope>
    <source>
        <strain evidence="9">LsGulen</strain>
        <tissue evidence="9">Cement gland</tissue>
    </source>
</reference>
<dbReference type="Pfam" id="PF00090">
    <property type="entry name" value="TSP_1"/>
    <property type="match status" value="25"/>
</dbReference>
<dbReference type="EMBL" id="MK933820">
    <property type="protein sequence ID" value="QGN01375.1"/>
    <property type="molecule type" value="mRNA"/>
</dbReference>
<evidence type="ECO:0000256" key="4">
    <source>
        <dbReference type="ARBA" id="ARBA00023180"/>
    </source>
</evidence>
<dbReference type="OrthoDB" id="10268124at2759"/>
<comment type="caution">
    <text evidence="5">Lacks conserved residue(s) required for the propagation of feature annotation.</text>
</comment>
<accession>A0A649ZUV9</accession>
<dbReference type="PROSITE" id="PS00022">
    <property type="entry name" value="EGF_1"/>
    <property type="match status" value="2"/>
</dbReference>
<feature type="disulfide bond" evidence="5">
    <location>
        <begin position="226"/>
        <end position="235"/>
    </location>
</feature>
<evidence type="ECO:0000256" key="3">
    <source>
        <dbReference type="ARBA" id="ARBA00023157"/>
    </source>
</evidence>
<proteinExistence type="evidence at transcript level"/>
<keyword evidence="2" id="KW-0677">Repeat</keyword>
<dbReference type="SMART" id="SM00209">
    <property type="entry name" value="TSP1"/>
    <property type="match status" value="25"/>
</dbReference>
<evidence type="ECO:0000256" key="7">
    <source>
        <dbReference type="SAM" id="SignalP"/>
    </source>
</evidence>
<evidence type="ECO:0000256" key="6">
    <source>
        <dbReference type="SAM" id="MobiDB-lite"/>
    </source>
</evidence>
<dbReference type="SUPFAM" id="SSF82895">
    <property type="entry name" value="TSP-1 type 1 repeat"/>
    <property type="match status" value="25"/>
</dbReference>
<protein>
    <submittedName>
        <fullName evidence="9">Female cement gland secreted 6</fullName>
    </submittedName>
</protein>
<dbReference type="InterPro" id="IPR000884">
    <property type="entry name" value="TSP1_rpt"/>
</dbReference>
<evidence type="ECO:0000259" key="8">
    <source>
        <dbReference type="PROSITE" id="PS50026"/>
    </source>
</evidence>
<evidence type="ECO:0000256" key="1">
    <source>
        <dbReference type="ARBA" id="ARBA00022729"/>
    </source>
</evidence>
<keyword evidence="5" id="KW-0245">EGF-like domain</keyword>
<organism evidence="9">
    <name type="scientific">Lepeophtheirus salmonis</name>
    <name type="common">Salmon louse</name>
    <name type="synonym">Caligus salmonis</name>
    <dbReference type="NCBI Taxonomy" id="72036"/>
    <lineage>
        <taxon>Eukaryota</taxon>
        <taxon>Metazoa</taxon>
        <taxon>Ecdysozoa</taxon>
        <taxon>Arthropoda</taxon>
        <taxon>Crustacea</taxon>
        <taxon>Multicrustacea</taxon>
        <taxon>Hexanauplia</taxon>
        <taxon>Copepoda</taxon>
        <taxon>Siphonostomatoida</taxon>
        <taxon>Caligidae</taxon>
        <taxon>Lepeophtheirus</taxon>
    </lineage>
</organism>
<keyword evidence="3 5" id="KW-1015">Disulfide bond</keyword>
<name>A0A649ZUV9_LEPSM</name>
<dbReference type="FunFam" id="2.20.100.10:FF:000004">
    <property type="entry name" value="Adhesion G protein-coupled receptor B2"/>
    <property type="match status" value="2"/>
</dbReference>
<feature type="signal peptide" evidence="7">
    <location>
        <begin position="1"/>
        <end position="25"/>
    </location>
</feature>
<keyword evidence="4" id="KW-0325">Glycoprotein</keyword>
<dbReference type="InterPro" id="IPR000742">
    <property type="entry name" value="EGF"/>
</dbReference>
<dbReference type="InterPro" id="IPR052065">
    <property type="entry name" value="Compl_asym_regulator"/>
</dbReference>
<sequence length="1702" mass="186261">MTTRIKIFGRSVLVFLTFILHECSATGRITPLTAKVHHNGSACIAENLRLSNKYTCDSIGNVICLPGWSQPEHLCETPVCSIEGRSCVNGECIFPNVCSCEIGWDGPSCAECIPLAGCQHGSCKGALECNCEPGWTGGQCEKPKCNDCVNGCCHEPNKCICDPGWQGINCTECETLSNCINGKCFKKPFECVCNPGWKGNGCAEPICRDTCHPENGYCQRPGECICKHGWSGRDCTECVPYPDCNGTCVNNVPWTCTDLGTDNEAKPGQWSLWSTWSSCSKSCGDGEQRRDRTCGNGERSQQNCVGQSSQGQSCVIANCKIDGEWARWTRWSPCSTSCGTGFRSRSRACSDPIPRYGGNRCSGSPTETVKCFSTFCPIAGRWSSWQQWGQLSVSCGEGTRQRQRRCDSPAPAHRGASCIGESSQTNTLFIKECPVDAEWSLWSRWTACSKSCDRGQKSRMRHCGEPLFGGQSCPGNITIEKDVIDCWVRQVCTVDGKWSNWLEWSSCTVTCGGGTRQRRRNCDNPAPKFGGQRCLGSEFDTQNCETDSCPIDGRWSQWRQWSQCSKTCGSGSQKRERVCNNPRFGGKACTGLSIDNRNCNQHRCPLDGKWELWGQWSKCSASCNGGNQSRKRVCTDPKFGGQPCTGNGVDNKSCNERSCAIDGKWNAWRQWSSCTKSCRGGTQKRERACDKPQFGGRPCNGTATETQGCNIQISCAVDGKWNLWGQWSQCSASCGGGVQSRDRKCVQPKFGGNPCDGPSVDAKSCNEDINCPIEGFWAQWGFWSSCSSTCNGGFRNRKRKCNQPQFNGAPCLGSNDQSEHCNNDIKCPIHGEWGQWGFWSSCSSTCQGGTEKRRRPCIDPQHGGLPCNGLNEEDRACNGNVPCAINGKWAEWGIWSSCTSSCIGGSHSRKRDCIQPQNEGIPCSGQNEDIKICNSNIPCAVDGRWAQWGIWSSCSSSCTGGTHSRQRECESPLNGGFPCRGNREESQACNAFIPCAVDGAWAQWGFWSSCSSSCTGGSQTRQRNCDHPENGGLPCNGNREESQPCNTFVSCAVDGNWAQWGFWSSCSSSCTGGTQSRQRDCDHPENGGLPCNGNREEIQACNTFVSCSVDGAWAQWGFWSSCSSSCTGGTQSRQRNCDHPENGGLPCHGNREEIQACNTFVSCSVDGSWAQWGFWSSCSSSCTGGNQTRQRECDHPQNGGHPCHGNRAESQACNIHIPCTVDGKWTQWGFWSSCSSSCTGGSQTRQRECDHPQNGGFPCHGNREESQACNINIPCPSNAEWSNWREWSTCSVTCSGGFHTRDRECHLRSPGDRPCVGVKSETNSCNQHISCHGPSRWSQWSYWSLCSVSCNGGVRTRSRACDIVHFNGLPCEGNNEETHPCNVDVQCPIDGQWAQWGYWSSCSVTCGGGTQHRERICKTPRFGGIFCSGQSLESHSCNQQPCFSFGEWSQWFYWSSCSVTCGDGSRSRHRSCSTNQCDGGLATEESHCNDGDCFPVGGLWSEWSFWSSCSSSCGDGIRNRQRSCDSLAFGQACDGELFETNNCNDRPCGVDGQWGHWNTWGLCSVTCGIGARMRERKCDSPAPQHGGNHCNGAHWENGVCEKEPCSIVVNGSWGFWGTWSSCSRTCGNGTQTRSRDCNNPQPSGGGSSCQGRDVETHTCLQSYCAIDGGLSEWTIWSPCTAKCLGDRGGTYSKYIQIISYNL</sequence>
<dbReference type="InterPro" id="IPR036383">
    <property type="entry name" value="TSP1_rpt_sf"/>
</dbReference>
<feature type="region of interest" description="Disordered" evidence="6">
    <location>
        <begin position="1631"/>
        <end position="1650"/>
    </location>
</feature>
<dbReference type="Gene3D" id="2.20.100.10">
    <property type="entry name" value="Thrombospondin type-1 (TSP1) repeat"/>
    <property type="match status" value="25"/>
</dbReference>
<feature type="domain" description="EGF-like" evidence="8">
    <location>
        <begin position="203"/>
        <end position="236"/>
    </location>
</feature>
<dbReference type="PROSITE" id="PS01186">
    <property type="entry name" value="EGF_2"/>
    <property type="match status" value="1"/>
</dbReference>
<dbReference type="PROSITE" id="PS50026">
    <property type="entry name" value="EGF_3"/>
    <property type="match status" value="1"/>
</dbReference>
<dbReference type="SMART" id="SM00181">
    <property type="entry name" value="EGF"/>
    <property type="match status" value="5"/>
</dbReference>
<evidence type="ECO:0000256" key="5">
    <source>
        <dbReference type="PROSITE-ProRule" id="PRU00076"/>
    </source>
</evidence>
<dbReference type="FunFam" id="2.20.100.10:FF:000007">
    <property type="entry name" value="Thrombospondin 1"/>
    <property type="match status" value="2"/>
</dbReference>